<proteinExistence type="predicted"/>
<comment type="caution">
    <text evidence="1">The sequence shown here is derived from an EMBL/GenBank/DDBJ whole genome shotgun (WGS) entry which is preliminary data.</text>
</comment>
<dbReference type="AlphaFoldDB" id="A0A4R0MUA0"/>
<protein>
    <recommendedName>
        <fullName evidence="3">Type VI secretion system (T6SS), amidase effector protein 4</fullName>
    </recommendedName>
</protein>
<organism evidence="1 2">
    <name type="scientific">Pedobacter frigiditerrae</name>
    <dbReference type="NCBI Taxonomy" id="2530452"/>
    <lineage>
        <taxon>Bacteria</taxon>
        <taxon>Pseudomonadati</taxon>
        <taxon>Bacteroidota</taxon>
        <taxon>Sphingobacteriia</taxon>
        <taxon>Sphingobacteriales</taxon>
        <taxon>Sphingobacteriaceae</taxon>
        <taxon>Pedobacter</taxon>
    </lineage>
</organism>
<evidence type="ECO:0000313" key="2">
    <source>
        <dbReference type="Proteomes" id="UP000292884"/>
    </source>
</evidence>
<keyword evidence="2" id="KW-1185">Reference proteome</keyword>
<name>A0A4R0MUA0_9SPHI</name>
<dbReference type="Gene3D" id="3.90.1720.70">
    <property type="match status" value="1"/>
</dbReference>
<dbReference type="InterPro" id="IPR025562">
    <property type="entry name" value="Tae4"/>
</dbReference>
<evidence type="ECO:0000313" key="1">
    <source>
        <dbReference type="EMBL" id="TCC89474.1"/>
    </source>
</evidence>
<gene>
    <name evidence="1" type="ORF">EZ428_17435</name>
</gene>
<evidence type="ECO:0008006" key="3">
    <source>
        <dbReference type="Google" id="ProtNLM"/>
    </source>
</evidence>
<reference evidence="1 2" key="1">
    <citation type="submission" date="2019-02" db="EMBL/GenBank/DDBJ databases">
        <title>Pedobacter sp. RP-1-13 sp. nov., isolated from Arctic soil.</title>
        <authorList>
            <person name="Dahal R.H."/>
        </authorList>
    </citation>
    <scope>NUCLEOTIDE SEQUENCE [LARGE SCALE GENOMIC DNA]</scope>
    <source>
        <strain evidence="1 2">RP-1-13</strain>
    </source>
</reference>
<dbReference type="Proteomes" id="UP000292884">
    <property type="component" value="Unassembled WGS sequence"/>
</dbReference>
<accession>A0A4R0MUA0</accession>
<dbReference type="RefSeq" id="WP_131554461.1">
    <property type="nucleotide sequence ID" value="NZ_SJSK01000004.1"/>
</dbReference>
<dbReference type="EMBL" id="SJSK01000004">
    <property type="protein sequence ID" value="TCC89474.1"/>
    <property type="molecule type" value="Genomic_DNA"/>
</dbReference>
<dbReference type="Pfam" id="PF14113">
    <property type="entry name" value="Tae4"/>
    <property type="match status" value="1"/>
</dbReference>
<sequence length="625" mass="68912">MKNKKRFSMAGLCNVKPIWKNYFILFSLILLGLSFNSCKKDLLVPGMPSENDGKQKIKTISYTEFLNSINLNKTGTLKTTLSNAAKGSQGAVMNVNSGSNGFNINTDSIKRLTLGDTISYVISLKPETRHAVQFRNLTIQVLNDNTTAFLTTYVPTQEWVKDWKSKKHLGFKGEIYANKIDLSDIPKINGLNSSSQGSKGTTMSQGNATSEIFINHNKISLAPGECEEYDVYETVRIPCKFGHYSRSDCSYQETYGTWDVLPNINDWPPYDGFIYVGVALNCAPGVSTPPTGGGGGSTTPNPPGDYDPCDCDTPPSVSFKNSSGGISKLAIVPPNCCDEDNGGLYPLPTIDPVVQVIQNLAIELNLTNVQKDFLLNNQNIALAIENYLYTYGRTTENKEFSNWGINYLTINPTEDRATFIKNFFTGIENKDSDTDDNTWYQNTVQQQQQLPSKIDYFNSYPKKVENGYVYGLKSSEVYTIIGGSLDAKNKAANPDYQNACAIRGSRALNYAGITIPVVVYDNKKKTEQGADGKNYILSATAFRRFMTEKFGNATYKLTSQQIGNDKSKIVDFLKGKTGIFVVTNMNPGTAGYSGHVDYIINGSCINGSNTNPKGGIDKIEIWELN</sequence>
<dbReference type="OrthoDB" id="768074at2"/>